<comment type="caution">
    <text evidence="1">The sequence shown here is derived from an EMBL/GenBank/DDBJ whole genome shotgun (WGS) entry which is preliminary data.</text>
</comment>
<accession>A0A848N795</accession>
<dbReference type="Proteomes" id="UP000548067">
    <property type="component" value="Unassembled WGS sequence"/>
</dbReference>
<organism evidence="1 2">
    <name type="scientific">Chryseobacterium aquaticum</name>
    <dbReference type="NCBI Taxonomy" id="452084"/>
    <lineage>
        <taxon>Bacteria</taxon>
        <taxon>Pseudomonadati</taxon>
        <taxon>Bacteroidota</taxon>
        <taxon>Flavobacteriia</taxon>
        <taxon>Flavobacteriales</taxon>
        <taxon>Weeksellaceae</taxon>
        <taxon>Chryseobacterium group</taxon>
        <taxon>Chryseobacterium</taxon>
    </lineage>
</organism>
<gene>
    <name evidence="1" type="ORF">HIO71_08455</name>
</gene>
<dbReference type="EMBL" id="JABCJF010000003">
    <property type="protein sequence ID" value="NMR34239.1"/>
    <property type="molecule type" value="Genomic_DNA"/>
</dbReference>
<dbReference type="RefSeq" id="WP_169321101.1">
    <property type="nucleotide sequence ID" value="NZ_JABCJF010000003.1"/>
</dbReference>
<reference evidence="1 2" key="1">
    <citation type="submission" date="2020-04" db="EMBL/GenBank/DDBJ databases">
        <title>Genome analysis and antimicrobial resistance characteristics of Chryseobacterium aquaticum isolated from farmed salmonids.</title>
        <authorList>
            <person name="Saticioglu I.B."/>
            <person name="Duman M."/>
            <person name="Altun S."/>
        </authorList>
    </citation>
    <scope>NUCLEOTIDE SEQUENCE [LARGE SCALE GENOMIC DNA]</scope>
    <source>
        <strain evidence="1 2">C-174</strain>
    </source>
</reference>
<evidence type="ECO:0000313" key="1">
    <source>
        <dbReference type="EMBL" id="NMR34239.1"/>
    </source>
</evidence>
<proteinExistence type="predicted"/>
<protein>
    <submittedName>
        <fullName evidence="1">Uncharacterized protein</fullName>
    </submittedName>
</protein>
<evidence type="ECO:0000313" key="2">
    <source>
        <dbReference type="Proteomes" id="UP000548067"/>
    </source>
</evidence>
<dbReference type="AlphaFoldDB" id="A0A848N795"/>
<name>A0A848N795_9FLAO</name>
<sequence length="63" mass="7140">MDDQQAETIINRLNDIDDRLITLPDKLSDILSALKNTDDKLDLIANIQNTLESIEGIIDSRMK</sequence>